<organism evidence="2 3">
    <name type="scientific">Nocardiopsis alba (strain ATCC BAA-2165 / BE74)</name>
    <dbReference type="NCBI Taxonomy" id="1205910"/>
    <lineage>
        <taxon>Bacteria</taxon>
        <taxon>Bacillati</taxon>
        <taxon>Actinomycetota</taxon>
        <taxon>Actinomycetes</taxon>
        <taxon>Streptosporangiales</taxon>
        <taxon>Nocardiopsidaceae</taxon>
        <taxon>Nocardiopsis</taxon>
    </lineage>
</organism>
<protein>
    <submittedName>
        <fullName evidence="2">Uncharacterized protein</fullName>
    </submittedName>
</protein>
<dbReference type="AlphaFoldDB" id="J7L8M8"/>
<dbReference type="EMBL" id="CP003788">
    <property type="protein sequence ID" value="AFR07129.1"/>
    <property type="molecule type" value="Genomic_DNA"/>
</dbReference>
<reference evidence="2 3" key="1">
    <citation type="journal article" date="2012" name="J. Bacteriol.">
        <title>Whole-Genome Sequence of Nocardiopsis alba Strain ATCC BAA-2165, Associated with Honeybees.</title>
        <authorList>
            <person name="Qiao J."/>
            <person name="Chen L."/>
            <person name="Li Y."/>
            <person name="Wang J."/>
            <person name="Zhang W."/>
            <person name="Chen S."/>
        </authorList>
    </citation>
    <scope>NUCLEOTIDE SEQUENCE [LARGE SCALE GENOMIC DNA]</scope>
    <source>
        <strain evidence="3">ATCC BAA-2165 / BE74</strain>
    </source>
</reference>
<dbReference type="STRING" id="1205910.B005_0802"/>
<dbReference type="Proteomes" id="UP000003779">
    <property type="component" value="Chromosome"/>
</dbReference>
<dbReference type="KEGG" id="nal:B005_0802"/>
<reference evidence="3" key="2">
    <citation type="submission" date="2012-08" db="EMBL/GenBank/DDBJ databases">
        <title>Whole-genome sequence of Nocardiopsis alba strain ATCC BAA-2165 associated with honeybees.</title>
        <authorList>
            <person name="Qiao J."/>
            <person name="Chen L."/>
            <person name="Li Y."/>
            <person name="Wang J."/>
            <person name="Zhang W."/>
            <person name="Chen S."/>
        </authorList>
    </citation>
    <scope>NUCLEOTIDE SEQUENCE [LARGE SCALE GENOMIC DNA]</scope>
    <source>
        <strain evidence="3">ATCC BAA-2165 / BE74</strain>
    </source>
</reference>
<dbReference type="HOGENOM" id="CLU_124418_0_0_11"/>
<dbReference type="RefSeq" id="WP_014909593.1">
    <property type="nucleotide sequence ID" value="NC_018524.1"/>
</dbReference>
<dbReference type="eggNOG" id="ENOG5033NV1">
    <property type="taxonomic scope" value="Bacteria"/>
</dbReference>
<gene>
    <name evidence="2" type="ordered locus">B005_0802</name>
</gene>
<accession>J7L8M8</accession>
<feature type="region of interest" description="Disordered" evidence="1">
    <location>
        <begin position="1"/>
        <end position="39"/>
    </location>
</feature>
<evidence type="ECO:0000313" key="3">
    <source>
        <dbReference type="Proteomes" id="UP000003779"/>
    </source>
</evidence>
<evidence type="ECO:0000256" key="1">
    <source>
        <dbReference type="SAM" id="MobiDB-lite"/>
    </source>
</evidence>
<dbReference type="PATRIC" id="fig|1205910.3.peg.756"/>
<name>J7L8M8_NOCAA</name>
<proteinExistence type="predicted"/>
<evidence type="ECO:0000313" key="2">
    <source>
        <dbReference type="EMBL" id="AFR07129.1"/>
    </source>
</evidence>
<sequence length="187" mass="20839">MTFKNIFGNGENEARAAEKSSRNVHEKIPGARPEWEGVDPELLEGIPEVERDPKLVRETSPEALAIMNGFVTPLFQNTQTAASTQQDAAEDPASTSDMASAAKDKAFEDVEVEIDEKDRPDIDAEERERLKNDNHESTKNVQGFDRKPPRDDPVGGFPTALSYSDSEDPEFHIKGGRRTWAAPRRTM</sequence>
<feature type="compositionally biased region" description="Basic and acidic residues" evidence="1">
    <location>
        <begin position="116"/>
        <end position="153"/>
    </location>
</feature>
<feature type="region of interest" description="Disordered" evidence="1">
    <location>
        <begin position="77"/>
        <end position="187"/>
    </location>
</feature>
<feature type="compositionally biased region" description="Basic and acidic residues" evidence="1">
    <location>
        <begin position="12"/>
        <end position="35"/>
    </location>
</feature>
<feature type="compositionally biased region" description="Low complexity" evidence="1">
    <location>
        <begin position="77"/>
        <end position="87"/>
    </location>
</feature>